<evidence type="ECO:0000256" key="2">
    <source>
        <dbReference type="SAM" id="SignalP"/>
    </source>
</evidence>
<evidence type="ECO:0000256" key="1">
    <source>
        <dbReference type="SAM" id="MobiDB-lite"/>
    </source>
</evidence>
<accession>A0ABY6R0S3</accession>
<sequence>MSVAQNTGIRKAVRQLLVAAAACTAVAGGAAFAVDSDSSAPVTPQTIAGVAEDNGWPVVPPKPTPTN</sequence>
<evidence type="ECO:0000313" key="3">
    <source>
        <dbReference type="EMBL" id="UZX22512.1"/>
    </source>
</evidence>
<dbReference type="RefSeq" id="WP_267259031.1">
    <property type="nucleotide sequence ID" value="NZ_CP084204.1"/>
</dbReference>
<protein>
    <submittedName>
        <fullName evidence="3">Uncharacterized protein</fullName>
    </submittedName>
</protein>
<keyword evidence="2" id="KW-0732">Signal</keyword>
<evidence type="ECO:0000313" key="4">
    <source>
        <dbReference type="Proteomes" id="UP001164506"/>
    </source>
</evidence>
<feature type="signal peptide" evidence="2">
    <location>
        <begin position="1"/>
        <end position="33"/>
    </location>
</feature>
<keyword evidence="4" id="KW-1185">Reference proteome</keyword>
<feature type="region of interest" description="Disordered" evidence="1">
    <location>
        <begin position="35"/>
        <end position="67"/>
    </location>
</feature>
<reference evidence="3" key="1">
    <citation type="submission" date="2021-09" db="EMBL/GenBank/DDBJ databases">
        <title>Complete genome sequence and metabolic characterization of Streptomyces tanashiensis DSM 731 the producer of antibacterial Kalafungin and diverse secondary metabolites.</title>
        <authorList>
            <person name="Abbasi M.N."/>
            <person name="Anwar M.N."/>
            <person name="Alam K."/>
            <person name="Shoaib M."/>
            <person name="Lin Z."/>
            <person name="Hayat M."/>
            <person name="Ali M.I."/>
            <person name="Malik H.M.T."/>
            <person name="Ahmed I."/>
            <person name="Li A."/>
            <person name="Hailong Wang H."/>
            <person name="Zhang Y."/>
        </authorList>
    </citation>
    <scope>NUCLEOTIDE SEQUENCE</scope>
    <source>
        <strain evidence="3">Kala</strain>
    </source>
</reference>
<dbReference type="Proteomes" id="UP001164506">
    <property type="component" value="Chromosome"/>
</dbReference>
<gene>
    <name evidence="3" type="ORF">LDH80_18000</name>
</gene>
<dbReference type="EMBL" id="CP084204">
    <property type="protein sequence ID" value="UZX22512.1"/>
    <property type="molecule type" value="Genomic_DNA"/>
</dbReference>
<dbReference type="GeneID" id="95601369"/>
<feature type="compositionally biased region" description="Pro residues" evidence="1">
    <location>
        <begin position="58"/>
        <end position="67"/>
    </location>
</feature>
<proteinExistence type="predicted"/>
<name>A0ABY6R0S3_9ACTN</name>
<organism evidence="3 4">
    <name type="scientific">Streptomyces tanashiensis</name>
    <dbReference type="NCBI Taxonomy" id="67367"/>
    <lineage>
        <taxon>Bacteria</taxon>
        <taxon>Bacillati</taxon>
        <taxon>Actinomycetota</taxon>
        <taxon>Actinomycetes</taxon>
        <taxon>Kitasatosporales</taxon>
        <taxon>Streptomycetaceae</taxon>
        <taxon>Streptomyces</taxon>
    </lineage>
</organism>
<feature type="chain" id="PRO_5045465509" evidence="2">
    <location>
        <begin position="34"/>
        <end position="67"/>
    </location>
</feature>